<evidence type="ECO:0000256" key="4">
    <source>
        <dbReference type="ARBA" id="ARBA00022723"/>
    </source>
</evidence>
<dbReference type="GO" id="GO:0005506">
    <property type="term" value="F:iron ion binding"/>
    <property type="evidence" value="ECO:0007669"/>
    <property type="project" value="InterPro"/>
</dbReference>
<dbReference type="PROSITE" id="PS00086">
    <property type="entry name" value="CYTOCHROME_P450"/>
    <property type="match status" value="1"/>
</dbReference>
<evidence type="ECO:0000256" key="8">
    <source>
        <dbReference type="PIRSR" id="PIRSR602403-1"/>
    </source>
</evidence>
<reference evidence="10" key="1">
    <citation type="submission" date="2021-05" db="EMBL/GenBank/DDBJ databases">
        <authorList>
            <person name="Pietrasiak N."/>
            <person name="Ward R."/>
            <person name="Stajich J.E."/>
            <person name="Kurbessoian T."/>
        </authorList>
    </citation>
    <scope>NUCLEOTIDE SEQUENCE</scope>
    <source>
        <strain evidence="10">JT2-VF2</strain>
    </source>
</reference>
<dbReference type="GO" id="GO:0020037">
    <property type="term" value="F:heme binding"/>
    <property type="evidence" value="ECO:0007669"/>
    <property type="project" value="InterPro"/>
</dbReference>
<dbReference type="InterPro" id="IPR002403">
    <property type="entry name" value="Cyt_P450_E_grp-IV"/>
</dbReference>
<dbReference type="SUPFAM" id="SSF48264">
    <property type="entry name" value="Cytochrome P450"/>
    <property type="match status" value="1"/>
</dbReference>
<dbReference type="PRINTS" id="PR00465">
    <property type="entry name" value="EP450IV"/>
</dbReference>
<keyword evidence="3 8" id="KW-0349">Heme</keyword>
<dbReference type="InterPro" id="IPR017972">
    <property type="entry name" value="Cyt_P450_CS"/>
</dbReference>
<evidence type="ECO:0000256" key="1">
    <source>
        <dbReference type="ARBA" id="ARBA00001971"/>
    </source>
</evidence>
<evidence type="ECO:0000256" key="7">
    <source>
        <dbReference type="ARBA" id="ARBA00023033"/>
    </source>
</evidence>
<comment type="similarity">
    <text evidence="2 9">Belongs to the cytochrome P450 family.</text>
</comment>
<keyword evidence="5 9" id="KW-0560">Oxidoreductase</keyword>
<feature type="binding site" description="axial binding residue" evidence="8">
    <location>
        <position position="419"/>
    </location>
    <ligand>
        <name>heme</name>
        <dbReference type="ChEBI" id="CHEBI:30413"/>
    </ligand>
    <ligandPart>
        <name>Fe</name>
        <dbReference type="ChEBI" id="CHEBI:18248"/>
    </ligandPart>
</feature>
<comment type="caution">
    <text evidence="10">The sequence shown here is derived from an EMBL/GenBank/DDBJ whole genome shotgun (WGS) entry which is preliminary data.</text>
</comment>
<keyword evidence="4 8" id="KW-0479">Metal-binding</keyword>
<organism evidence="10 11">
    <name type="scientific">Mojavia pulchra JT2-VF2</name>
    <dbReference type="NCBI Taxonomy" id="287848"/>
    <lineage>
        <taxon>Bacteria</taxon>
        <taxon>Bacillati</taxon>
        <taxon>Cyanobacteriota</taxon>
        <taxon>Cyanophyceae</taxon>
        <taxon>Nostocales</taxon>
        <taxon>Nostocaceae</taxon>
    </lineage>
</organism>
<evidence type="ECO:0000313" key="10">
    <source>
        <dbReference type="EMBL" id="MBW4564372.1"/>
    </source>
</evidence>
<dbReference type="Gene3D" id="1.10.630.10">
    <property type="entry name" value="Cytochrome P450"/>
    <property type="match status" value="1"/>
</dbReference>
<evidence type="ECO:0000256" key="3">
    <source>
        <dbReference type="ARBA" id="ARBA00022617"/>
    </source>
</evidence>
<gene>
    <name evidence="10" type="ORF">KME32_25165</name>
</gene>
<accession>A0A951Q4A0</accession>
<dbReference type="GO" id="GO:0016125">
    <property type="term" value="P:sterol metabolic process"/>
    <property type="evidence" value="ECO:0007669"/>
    <property type="project" value="TreeGrafter"/>
</dbReference>
<evidence type="ECO:0000256" key="9">
    <source>
        <dbReference type="RuleBase" id="RU000461"/>
    </source>
</evidence>
<evidence type="ECO:0000256" key="6">
    <source>
        <dbReference type="ARBA" id="ARBA00023004"/>
    </source>
</evidence>
<evidence type="ECO:0000256" key="5">
    <source>
        <dbReference type="ARBA" id="ARBA00023002"/>
    </source>
</evidence>
<dbReference type="AlphaFoldDB" id="A0A951Q4A0"/>
<sequence>MQNTTNAEEVLVLEDGQTPPTGTTIPPRQPKWNDTFKYIANPDQFCRQNLQEYGPIFNTRVFGRTTIFVGSAKAIQMAFNGDLKYTEIALPATTMDMFGEYSLFQRPDLHRQRKNALAPGLTGRVLDGYTPHINDVIVRGIQDWATPSRLSLYPAVEKICFDILTPLLLGINLDDSDSATFKELPVTSKAELKALYKTYFDGFYGLSKWKSRFTKYGRGLLARAKLIEFMRAVVHRRRTEGKINPSADFLSMMLASQQENPDGVFSDELIENQCLLQLWASHYEISGLVSSLMYQLAQYPQVIQQLREEQATVLGENSNVNMFSPENLKQMVFLEATIKETLRILPPSSTASRQLTKSVVLDGVLYKKGCVLIAEPRLAHIIQEHFQQPEVFAPERFLPERGEGKMYEFIPFGGGVHACLGAQMAMVVTKVFASHVLQAFDWEATDEPKFVQFPLKKLKDDYQIKIIRRV</sequence>
<dbReference type="Proteomes" id="UP000715781">
    <property type="component" value="Unassembled WGS sequence"/>
</dbReference>
<dbReference type="GO" id="GO:0016705">
    <property type="term" value="F:oxidoreductase activity, acting on paired donors, with incorporation or reduction of molecular oxygen"/>
    <property type="evidence" value="ECO:0007669"/>
    <property type="project" value="InterPro"/>
</dbReference>
<evidence type="ECO:0000313" key="11">
    <source>
        <dbReference type="Proteomes" id="UP000715781"/>
    </source>
</evidence>
<protein>
    <submittedName>
        <fullName evidence="10">Cytochrome P450</fullName>
    </submittedName>
</protein>
<dbReference type="InterPro" id="IPR001128">
    <property type="entry name" value="Cyt_P450"/>
</dbReference>
<dbReference type="PANTHER" id="PTHR24286">
    <property type="entry name" value="CYTOCHROME P450 26"/>
    <property type="match status" value="1"/>
</dbReference>
<keyword evidence="7 9" id="KW-0503">Monooxygenase</keyword>
<proteinExistence type="inferred from homology"/>
<reference evidence="10" key="2">
    <citation type="journal article" date="2022" name="Microbiol. Resour. Announc.">
        <title>Metagenome Sequencing to Explore Phylogenomics of Terrestrial Cyanobacteria.</title>
        <authorList>
            <person name="Ward R.D."/>
            <person name="Stajich J.E."/>
            <person name="Johansen J.R."/>
            <person name="Huntemann M."/>
            <person name="Clum A."/>
            <person name="Foster B."/>
            <person name="Foster B."/>
            <person name="Roux S."/>
            <person name="Palaniappan K."/>
            <person name="Varghese N."/>
            <person name="Mukherjee S."/>
            <person name="Reddy T.B.K."/>
            <person name="Daum C."/>
            <person name="Copeland A."/>
            <person name="Chen I.A."/>
            <person name="Ivanova N.N."/>
            <person name="Kyrpides N.C."/>
            <person name="Shapiro N."/>
            <person name="Eloe-Fadrosh E.A."/>
            <person name="Pietrasiak N."/>
        </authorList>
    </citation>
    <scope>NUCLEOTIDE SEQUENCE</scope>
    <source>
        <strain evidence="10">JT2-VF2</strain>
    </source>
</reference>
<comment type="cofactor">
    <cofactor evidence="1 8">
        <name>heme</name>
        <dbReference type="ChEBI" id="CHEBI:30413"/>
    </cofactor>
</comment>
<name>A0A951Q4A0_9NOST</name>
<dbReference type="PANTHER" id="PTHR24286:SF24">
    <property type="entry name" value="LANOSTEROL 14-ALPHA DEMETHYLASE"/>
    <property type="match status" value="1"/>
</dbReference>
<keyword evidence="6 8" id="KW-0408">Iron</keyword>
<dbReference type="InterPro" id="IPR036396">
    <property type="entry name" value="Cyt_P450_sf"/>
</dbReference>
<dbReference type="PRINTS" id="PR00385">
    <property type="entry name" value="P450"/>
</dbReference>
<dbReference type="GO" id="GO:0004497">
    <property type="term" value="F:monooxygenase activity"/>
    <property type="evidence" value="ECO:0007669"/>
    <property type="project" value="UniProtKB-KW"/>
</dbReference>
<dbReference type="Pfam" id="PF00067">
    <property type="entry name" value="p450"/>
    <property type="match status" value="1"/>
</dbReference>
<evidence type="ECO:0000256" key="2">
    <source>
        <dbReference type="ARBA" id="ARBA00010617"/>
    </source>
</evidence>
<dbReference type="EMBL" id="JAHHHN010000021">
    <property type="protein sequence ID" value="MBW4564372.1"/>
    <property type="molecule type" value="Genomic_DNA"/>
</dbReference>